<name>A0A8X6LHY8_TRICU</name>
<sequence length="109" mass="12261">MPPYNPDLTPNGFHSYLIEKLLLNREDFKKETTSLLKFMEAKEYNIETKNHCRLPAGGGSVDSGSSLNSRPGPKEFSEILTKRDHLLMSFILIFFGAVSSHEVCHIGGY</sequence>
<evidence type="ECO:0000313" key="1">
    <source>
        <dbReference type="EMBL" id="GFR07929.1"/>
    </source>
</evidence>
<dbReference type="Proteomes" id="UP000887116">
    <property type="component" value="Unassembled WGS sequence"/>
</dbReference>
<evidence type="ECO:0000313" key="2">
    <source>
        <dbReference type="Proteomes" id="UP000887116"/>
    </source>
</evidence>
<keyword evidence="2" id="KW-1185">Reference proteome</keyword>
<dbReference type="EMBL" id="BMAO01026230">
    <property type="protein sequence ID" value="GFR07929.1"/>
    <property type="molecule type" value="Genomic_DNA"/>
</dbReference>
<protein>
    <submittedName>
        <fullName evidence="1">Uncharacterized protein</fullName>
    </submittedName>
</protein>
<gene>
    <name evidence="1" type="ORF">TNCT_315961</name>
</gene>
<dbReference type="AlphaFoldDB" id="A0A8X6LHY8"/>
<comment type="caution">
    <text evidence="1">The sequence shown here is derived from an EMBL/GenBank/DDBJ whole genome shotgun (WGS) entry which is preliminary data.</text>
</comment>
<proteinExistence type="predicted"/>
<reference evidence="1" key="1">
    <citation type="submission" date="2020-07" db="EMBL/GenBank/DDBJ databases">
        <title>Multicomponent nature underlies the extraordinary mechanical properties of spider dragline silk.</title>
        <authorList>
            <person name="Kono N."/>
            <person name="Nakamura H."/>
            <person name="Mori M."/>
            <person name="Yoshida Y."/>
            <person name="Ohtoshi R."/>
            <person name="Malay A.D."/>
            <person name="Moran D.A.P."/>
            <person name="Tomita M."/>
            <person name="Numata K."/>
            <person name="Arakawa K."/>
        </authorList>
    </citation>
    <scope>NUCLEOTIDE SEQUENCE</scope>
</reference>
<accession>A0A8X6LHY8</accession>
<organism evidence="1 2">
    <name type="scientific">Trichonephila clavata</name>
    <name type="common">Joro spider</name>
    <name type="synonym">Nephila clavata</name>
    <dbReference type="NCBI Taxonomy" id="2740835"/>
    <lineage>
        <taxon>Eukaryota</taxon>
        <taxon>Metazoa</taxon>
        <taxon>Ecdysozoa</taxon>
        <taxon>Arthropoda</taxon>
        <taxon>Chelicerata</taxon>
        <taxon>Arachnida</taxon>
        <taxon>Araneae</taxon>
        <taxon>Araneomorphae</taxon>
        <taxon>Entelegynae</taxon>
        <taxon>Araneoidea</taxon>
        <taxon>Nephilidae</taxon>
        <taxon>Trichonephila</taxon>
    </lineage>
</organism>